<organism evidence="13 14">
    <name type="scientific">Sipha flava</name>
    <name type="common">yellow sugarcane aphid</name>
    <dbReference type="NCBI Taxonomy" id="143950"/>
    <lineage>
        <taxon>Eukaryota</taxon>
        <taxon>Metazoa</taxon>
        <taxon>Ecdysozoa</taxon>
        <taxon>Arthropoda</taxon>
        <taxon>Hexapoda</taxon>
        <taxon>Insecta</taxon>
        <taxon>Pterygota</taxon>
        <taxon>Neoptera</taxon>
        <taxon>Paraneoptera</taxon>
        <taxon>Hemiptera</taxon>
        <taxon>Sternorrhyncha</taxon>
        <taxon>Aphidomorpha</taxon>
        <taxon>Aphidoidea</taxon>
        <taxon>Aphididae</taxon>
        <taxon>Sipha</taxon>
    </lineage>
</organism>
<dbReference type="InterPro" id="IPR036388">
    <property type="entry name" value="WH-like_DNA-bd_sf"/>
</dbReference>
<dbReference type="InterPro" id="IPR019153">
    <property type="entry name" value="DDRGK_dom-contain"/>
</dbReference>
<keyword evidence="6" id="KW-0256">Endoplasmic reticulum</keyword>
<keyword evidence="5" id="KW-0833">Ubl conjugation pathway</keyword>
<comment type="subcellular location">
    <subcellularLocation>
        <location evidence="1">Endoplasmic reticulum membrane</location>
        <topology evidence="1">Single-pass membrane protein</topology>
    </subcellularLocation>
</comment>
<proteinExistence type="inferred from homology"/>
<evidence type="ECO:0000256" key="2">
    <source>
        <dbReference type="ARBA" id="ARBA00009829"/>
    </source>
</evidence>
<comment type="subunit">
    <text evidence="10">Interacts with Atg9; the interaction is transient.</text>
</comment>
<dbReference type="RefSeq" id="XP_025416627.1">
    <property type="nucleotide sequence ID" value="XM_025560842.1"/>
</dbReference>
<evidence type="ECO:0000256" key="11">
    <source>
        <dbReference type="SAM" id="MobiDB-lite"/>
    </source>
</evidence>
<name>A0A8B8G0S8_9HEMI</name>
<evidence type="ECO:0000256" key="3">
    <source>
        <dbReference type="ARBA" id="ARBA00018218"/>
    </source>
</evidence>
<dbReference type="PANTHER" id="PTHR48176:SF1">
    <property type="entry name" value="DDRGK DOMAIN-CONTAINING PROTEIN 1"/>
    <property type="match status" value="1"/>
</dbReference>
<evidence type="ECO:0000256" key="1">
    <source>
        <dbReference type="ARBA" id="ARBA00004389"/>
    </source>
</evidence>
<keyword evidence="4 12" id="KW-0812">Transmembrane</keyword>
<dbReference type="AlphaFoldDB" id="A0A8B8G0S8"/>
<dbReference type="FunFam" id="1.10.10.10:FF:000143">
    <property type="entry name" value="DDRGK domain-containing protein 1"/>
    <property type="match status" value="1"/>
</dbReference>
<feature type="region of interest" description="Disordered" evidence="11">
    <location>
        <begin position="113"/>
        <end position="137"/>
    </location>
</feature>
<dbReference type="SMART" id="SM01128">
    <property type="entry name" value="DDRGK"/>
    <property type="match status" value="1"/>
</dbReference>
<dbReference type="PANTHER" id="PTHR48176">
    <property type="entry name" value="DDRGK DOMAIN-CONTAINING PROTEIN 1"/>
    <property type="match status" value="1"/>
</dbReference>
<dbReference type="OrthoDB" id="2285710at2759"/>
<dbReference type="GO" id="GO:0044389">
    <property type="term" value="F:ubiquitin-like protein ligase binding"/>
    <property type="evidence" value="ECO:0007669"/>
    <property type="project" value="TreeGrafter"/>
</dbReference>
<evidence type="ECO:0000256" key="7">
    <source>
        <dbReference type="ARBA" id="ARBA00022989"/>
    </source>
</evidence>
<evidence type="ECO:0000256" key="10">
    <source>
        <dbReference type="ARBA" id="ARBA00049687"/>
    </source>
</evidence>
<keyword evidence="7 12" id="KW-1133">Transmembrane helix</keyword>
<dbReference type="Gene3D" id="1.10.10.10">
    <property type="entry name" value="Winged helix-like DNA-binding domain superfamily/Winged helix DNA-binding domain"/>
    <property type="match status" value="1"/>
</dbReference>
<keyword evidence="13" id="KW-1185">Reference proteome</keyword>
<dbReference type="GO" id="GO:0005789">
    <property type="term" value="C:endoplasmic reticulum membrane"/>
    <property type="evidence" value="ECO:0007669"/>
    <property type="project" value="UniProtKB-SubCell"/>
</dbReference>
<gene>
    <name evidence="14" type="primary">LOC112687876</name>
</gene>
<accession>A0A8B8G0S8</accession>
<dbReference type="InterPro" id="IPR050899">
    <property type="entry name" value="DDRGK_domain-containing"/>
</dbReference>
<evidence type="ECO:0000313" key="14">
    <source>
        <dbReference type="RefSeq" id="XP_025416627.1"/>
    </source>
</evidence>
<feature type="transmembrane region" description="Helical" evidence="12">
    <location>
        <begin position="6"/>
        <end position="23"/>
    </location>
</feature>
<reference evidence="14" key="1">
    <citation type="submission" date="2025-08" db="UniProtKB">
        <authorList>
            <consortium name="RefSeq"/>
        </authorList>
    </citation>
    <scope>IDENTIFICATION</scope>
    <source>
        <tissue evidence="14">Whole body</tissue>
    </source>
</reference>
<evidence type="ECO:0000256" key="9">
    <source>
        <dbReference type="ARBA" id="ARBA00049608"/>
    </source>
</evidence>
<keyword evidence="8 12" id="KW-0472">Membrane</keyword>
<dbReference type="Proteomes" id="UP000694846">
    <property type="component" value="Unplaced"/>
</dbReference>
<comment type="similarity">
    <text evidence="2">Belongs to the DDRGK1 family.</text>
</comment>
<evidence type="ECO:0000256" key="5">
    <source>
        <dbReference type="ARBA" id="ARBA00022786"/>
    </source>
</evidence>
<dbReference type="SUPFAM" id="SSF46785">
    <property type="entry name" value="Winged helix' DNA-binding domain"/>
    <property type="match status" value="1"/>
</dbReference>
<dbReference type="Pfam" id="PF09756">
    <property type="entry name" value="DDRGK"/>
    <property type="match status" value="1"/>
</dbReference>
<dbReference type="GeneID" id="112687876"/>
<protein>
    <recommendedName>
        <fullName evidence="3">DDRGK domain-containing protein 1</fullName>
    </recommendedName>
</protein>
<sequence>MDLIVLLSIFSASVVFGLFSYVFRYKFFKNESKNVVEDEPIVRPRPGLRAPNRHVLRRNNRNVIEPRNENAENDNDVVDPSVTSAIDPKLGAKKRAKLEAKAEKKIQREVELKEREDRKKKKDAEEAERKALEDQELRQEQERLALEKKIAEEKAKKEHEEYLKLKETFGIEEEGYEETLEDEGATLTQFIDFIKGNKVIFLDELALKFKLKTQIAIDRIQSLLEDGSLTGVIDDRGKFIYISQSELDAVATFIKKRGRVSLIELAEHSNNLIVLDKPISAS</sequence>
<evidence type="ECO:0000256" key="6">
    <source>
        <dbReference type="ARBA" id="ARBA00022824"/>
    </source>
</evidence>
<evidence type="ECO:0000256" key="4">
    <source>
        <dbReference type="ARBA" id="ARBA00022692"/>
    </source>
</evidence>
<feature type="region of interest" description="Disordered" evidence="11">
    <location>
        <begin position="61"/>
        <end position="85"/>
    </location>
</feature>
<dbReference type="InterPro" id="IPR036390">
    <property type="entry name" value="WH_DNA-bd_sf"/>
</dbReference>
<dbReference type="CTD" id="65992"/>
<evidence type="ECO:0000256" key="12">
    <source>
        <dbReference type="SAM" id="Phobius"/>
    </source>
</evidence>
<comment type="function">
    <text evidence="9">Substrate adapter for ufmylation, the covalent attachment of the ubiquitin-like modifier UFM1 to substrate proteins. Required for ufmylation of Atg9; protects the nervous system during aging, possibly by stabilizing Atg9 and supporting its function.</text>
</comment>
<evidence type="ECO:0000256" key="8">
    <source>
        <dbReference type="ARBA" id="ARBA00023136"/>
    </source>
</evidence>
<evidence type="ECO:0000313" key="13">
    <source>
        <dbReference type="Proteomes" id="UP000694846"/>
    </source>
</evidence>